<keyword evidence="1" id="KW-0732">Signal</keyword>
<reference evidence="2" key="1">
    <citation type="submission" date="2011-09" db="EMBL/GenBank/DDBJ databases">
        <title>The permanent draft genome of Mucilaginibacter paludis DSM 18603.</title>
        <authorList>
            <consortium name="US DOE Joint Genome Institute (JGI-PGF)"/>
            <person name="Lucas S."/>
            <person name="Han J."/>
            <person name="Lapidus A."/>
            <person name="Bruce D."/>
            <person name="Goodwin L."/>
            <person name="Pitluck S."/>
            <person name="Peters L."/>
            <person name="Kyrpides N."/>
            <person name="Mavromatis K."/>
            <person name="Ivanova N."/>
            <person name="Mikhailova N."/>
            <person name="Held B."/>
            <person name="Detter J.C."/>
            <person name="Tapia R."/>
            <person name="Han C."/>
            <person name="Land M."/>
            <person name="Hauser L."/>
            <person name="Markowitz V."/>
            <person name="Cheng J.-F."/>
            <person name="Hugenholtz P."/>
            <person name="Woyke T."/>
            <person name="Wu D."/>
            <person name="Tindall B."/>
            <person name="Brambilla E."/>
            <person name="Klenk H.-P."/>
            <person name="Eisen J.A."/>
        </authorList>
    </citation>
    <scope>NUCLEOTIDE SEQUENCE [LARGE SCALE GENOMIC DNA]</scope>
    <source>
        <strain evidence="2">DSM 18603</strain>
    </source>
</reference>
<proteinExistence type="predicted"/>
<dbReference type="STRING" id="714943.Mucpa_2805"/>
<evidence type="ECO:0000313" key="3">
    <source>
        <dbReference type="Proteomes" id="UP000002774"/>
    </source>
</evidence>
<dbReference type="Pfam" id="PF14100">
    <property type="entry name" value="DUF6807"/>
    <property type="match status" value="1"/>
</dbReference>
<name>H1Y8P4_9SPHI</name>
<dbReference type="RefSeq" id="WP_008507156.1">
    <property type="nucleotide sequence ID" value="NZ_CM001403.1"/>
</dbReference>
<feature type="chain" id="PRO_5003558431" description="Methane oxygenase PmoA" evidence="1">
    <location>
        <begin position="21"/>
        <end position="342"/>
    </location>
</feature>
<dbReference type="InterPro" id="IPR029475">
    <property type="entry name" value="DUF6807"/>
</dbReference>
<dbReference type="EMBL" id="CM001403">
    <property type="protein sequence ID" value="EHQ26916.1"/>
    <property type="molecule type" value="Genomic_DNA"/>
</dbReference>
<evidence type="ECO:0008006" key="4">
    <source>
        <dbReference type="Google" id="ProtNLM"/>
    </source>
</evidence>
<organism evidence="2 3">
    <name type="scientific">Mucilaginibacter paludis DSM 18603</name>
    <dbReference type="NCBI Taxonomy" id="714943"/>
    <lineage>
        <taxon>Bacteria</taxon>
        <taxon>Pseudomonadati</taxon>
        <taxon>Bacteroidota</taxon>
        <taxon>Sphingobacteriia</taxon>
        <taxon>Sphingobacteriales</taxon>
        <taxon>Sphingobacteriaceae</taxon>
        <taxon>Mucilaginibacter</taxon>
    </lineage>
</organism>
<accession>H1Y8P4</accession>
<evidence type="ECO:0000313" key="2">
    <source>
        <dbReference type="EMBL" id="EHQ26916.1"/>
    </source>
</evidence>
<dbReference type="eggNOG" id="ENOG502ZA54">
    <property type="taxonomic scope" value="Bacteria"/>
</dbReference>
<dbReference type="Proteomes" id="UP000002774">
    <property type="component" value="Chromosome"/>
</dbReference>
<sequence>MIKFKIAIGIALLYSLSAQGAHQADYVKIVSVPAKKRIDITIGGELFTSLLYADSLKRPTLFPIYTAQKNMITRGWPIVPQVKDRTDYAHQVGLWFSYSNVNGADYWNNSPGVDTVSRAYGTIRLQKILNISNGDGKGSLTILSKWYNPGAKAVLEETSVFVFKVDKGLRIIDRYITLKALVNTEFKDAKDGLYAIRVATELGQPVTSLESAILQDKKMATDSIPLTGHYTNSQGIQGEAVFAKRAKWVKLTGSVHTEPVTLALMDNPQNLNYPAFWLARSYGLMSINPLGAEVFTHGAEKLNFRLPQGKQLSLKYRFVQGDKSLDNDTLERLFNEFTSASL</sequence>
<dbReference type="OrthoDB" id="2540540at2"/>
<dbReference type="AlphaFoldDB" id="H1Y8P4"/>
<evidence type="ECO:0000256" key="1">
    <source>
        <dbReference type="SAM" id="SignalP"/>
    </source>
</evidence>
<keyword evidence="3" id="KW-1185">Reference proteome</keyword>
<feature type="signal peptide" evidence="1">
    <location>
        <begin position="1"/>
        <end position="20"/>
    </location>
</feature>
<protein>
    <recommendedName>
        <fullName evidence="4">Methane oxygenase PmoA</fullName>
    </recommendedName>
</protein>
<dbReference type="HOGENOM" id="CLU_058817_0_0_10"/>
<gene>
    <name evidence="2" type="ORF">Mucpa_2805</name>
</gene>